<dbReference type="EMBL" id="CP036347">
    <property type="protein sequence ID" value="QDU05419.1"/>
    <property type="molecule type" value="Genomic_DNA"/>
</dbReference>
<evidence type="ECO:0000313" key="1">
    <source>
        <dbReference type="EMBL" id="QDU05419.1"/>
    </source>
</evidence>
<dbReference type="AlphaFoldDB" id="A0A517WJJ9"/>
<gene>
    <name evidence="1" type="ORF">V6x_51560</name>
</gene>
<dbReference type="RefSeq" id="WP_145043711.1">
    <property type="nucleotide sequence ID" value="NZ_CP036347.1"/>
</dbReference>
<reference evidence="1 2" key="1">
    <citation type="submission" date="2019-02" db="EMBL/GenBank/DDBJ databases">
        <title>Deep-cultivation of Planctomycetes and their phenomic and genomic characterization uncovers novel biology.</title>
        <authorList>
            <person name="Wiegand S."/>
            <person name="Jogler M."/>
            <person name="Boedeker C."/>
            <person name="Pinto D."/>
            <person name="Vollmers J."/>
            <person name="Rivas-Marin E."/>
            <person name="Kohn T."/>
            <person name="Peeters S.H."/>
            <person name="Heuer A."/>
            <person name="Rast P."/>
            <person name="Oberbeckmann S."/>
            <person name="Bunk B."/>
            <person name="Jeske O."/>
            <person name="Meyerdierks A."/>
            <person name="Storesund J.E."/>
            <person name="Kallscheuer N."/>
            <person name="Luecker S."/>
            <person name="Lage O.M."/>
            <person name="Pohl T."/>
            <person name="Merkel B.J."/>
            <person name="Hornburger P."/>
            <person name="Mueller R.-W."/>
            <person name="Bruemmer F."/>
            <person name="Labrenz M."/>
            <person name="Spormann A.M."/>
            <person name="Op den Camp H."/>
            <person name="Overmann J."/>
            <person name="Amann R."/>
            <person name="Jetten M.S.M."/>
            <person name="Mascher T."/>
            <person name="Medema M.H."/>
            <person name="Devos D.P."/>
            <person name="Kaster A.-K."/>
            <person name="Ovreas L."/>
            <person name="Rohde M."/>
            <person name="Galperin M.Y."/>
            <person name="Jogler C."/>
        </authorList>
    </citation>
    <scope>NUCLEOTIDE SEQUENCE [LARGE SCALE GENOMIC DNA]</scope>
    <source>
        <strain evidence="1 2">V6</strain>
    </source>
</reference>
<dbReference type="Proteomes" id="UP000320722">
    <property type="component" value="Chromosome"/>
</dbReference>
<name>A0A517WJJ9_9PLAN</name>
<accession>A0A517WJJ9</accession>
<evidence type="ECO:0008006" key="3">
    <source>
        <dbReference type="Google" id="ProtNLM"/>
    </source>
</evidence>
<sequence length="137" mass="16184">MDDAISRLKTVVVLPCAVKEAKKILGNEGKYFHIVEIVKRLVHFGDRNELWDLRIDSIGDFYELKLKGHLLGKVNLRIYFAELEDSGEIVVLKSYKKEDEHQTPRHIVINLEHRLEEYIKKSDQERLIIYHKIEMDL</sequence>
<protein>
    <recommendedName>
        <fullName evidence="3">Type II toxin-antitoxin system RelE/ParE family toxin</fullName>
    </recommendedName>
</protein>
<proteinExistence type="predicted"/>
<evidence type="ECO:0000313" key="2">
    <source>
        <dbReference type="Proteomes" id="UP000320722"/>
    </source>
</evidence>
<organism evidence="1 2">
    <name type="scientific">Gimesia chilikensis</name>
    <dbReference type="NCBI Taxonomy" id="2605989"/>
    <lineage>
        <taxon>Bacteria</taxon>
        <taxon>Pseudomonadati</taxon>
        <taxon>Planctomycetota</taxon>
        <taxon>Planctomycetia</taxon>
        <taxon>Planctomycetales</taxon>
        <taxon>Planctomycetaceae</taxon>
        <taxon>Gimesia</taxon>
    </lineage>
</organism>